<dbReference type="EMBL" id="JABXXP010000124">
    <property type="protein sequence ID" value="NVN11151.1"/>
    <property type="molecule type" value="Genomic_DNA"/>
</dbReference>
<dbReference type="SMART" id="SM00116">
    <property type="entry name" value="CBS"/>
    <property type="match status" value="2"/>
</dbReference>
<dbReference type="Proteomes" id="UP000534870">
    <property type="component" value="Unassembled WGS sequence"/>
</dbReference>
<accession>A0A7Y7IVJ8</accession>
<feature type="domain" description="CBS" evidence="3">
    <location>
        <begin position="9"/>
        <end position="69"/>
    </location>
</feature>
<evidence type="ECO:0000313" key="5">
    <source>
        <dbReference type="EMBL" id="XAE43855.1"/>
    </source>
</evidence>
<dbReference type="PROSITE" id="PS51371">
    <property type="entry name" value="CBS"/>
    <property type="match status" value="2"/>
</dbReference>
<evidence type="ECO:0000313" key="6">
    <source>
        <dbReference type="Proteomes" id="UP000534870"/>
    </source>
</evidence>
<keyword evidence="7" id="KW-1185">Reference proteome</keyword>
<dbReference type="Pfam" id="PF00571">
    <property type="entry name" value="CBS"/>
    <property type="match status" value="2"/>
</dbReference>
<reference evidence="4 6" key="1">
    <citation type="submission" date="2020-06" db="EMBL/GenBank/DDBJ databases">
        <title>Description of novel acetic acid bacteria.</title>
        <authorList>
            <person name="Sombolestani A."/>
        </authorList>
    </citation>
    <scope>NUCLEOTIDE SEQUENCE [LARGE SCALE GENOMIC DNA]</scope>
    <source>
        <strain evidence="4 6">LMG 31431</strain>
    </source>
</reference>
<dbReference type="InterPro" id="IPR046342">
    <property type="entry name" value="CBS_dom_sf"/>
</dbReference>
<dbReference type="SUPFAM" id="SSF54631">
    <property type="entry name" value="CBS-domain pair"/>
    <property type="match status" value="1"/>
</dbReference>
<dbReference type="PANTHER" id="PTHR43080:SF2">
    <property type="entry name" value="CBS DOMAIN-CONTAINING PROTEIN"/>
    <property type="match status" value="1"/>
</dbReference>
<evidence type="ECO:0000259" key="3">
    <source>
        <dbReference type="PROSITE" id="PS51371"/>
    </source>
</evidence>
<gene>
    <name evidence="5" type="ORF">AAC691_05325</name>
    <name evidence="4" type="ORF">HUK84_08355</name>
</gene>
<organism evidence="4 6">
    <name type="scientific">Nguyenibacter vanlangensis</name>
    <dbReference type="NCBI Taxonomy" id="1216886"/>
    <lineage>
        <taxon>Bacteria</taxon>
        <taxon>Pseudomonadati</taxon>
        <taxon>Pseudomonadota</taxon>
        <taxon>Alphaproteobacteria</taxon>
        <taxon>Acetobacterales</taxon>
        <taxon>Acetobacteraceae</taxon>
        <taxon>Nguyenibacter</taxon>
    </lineage>
</organism>
<name>A0A7Y7IVJ8_9PROT</name>
<sequence>MTTSVLQVLDRKGHHVETVPEETPVDEIARLLSTRHIGGVPVTDRAGTLQGLVSERTLVTVLTRQEADFGHLLARDVMMRNVPVAALDDDIAIVARRMTDCRTRHVPVLEGGAIVGLVSIGDLVKFRLDEAAARITSLQHYITSDEAPGSRAT</sequence>
<dbReference type="RefSeq" id="WP_176639888.1">
    <property type="nucleotide sequence ID" value="NZ_CP152276.1"/>
</dbReference>
<dbReference type="Gene3D" id="3.10.580.10">
    <property type="entry name" value="CBS-domain"/>
    <property type="match status" value="1"/>
</dbReference>
<protein>
    <submittedName>
        <fullName evidence="4">CBS domain-containing protein</fullName>
    </submittedName>
</protein>
<evidence type="ECO:0000256" key="1">
    <source>
        <dbReference type="ARBA" id="ARBA00023122"/>
    </source>
</evidence>
<dbReference type="InterPro" id="IPR051257">
    <property type="entry name" value="Diverse_CBS-Domain"/>
</dbReference>
<evidence type="ECO:0000313" key="4">
    <source>
        <dbReference type="EMBL" id="NVN11151.1"/>
    </source>
</evidence>
<dbReference type="AlphaFoldDB" id="A0A7Y7IVJ8"/>
<reference evidence="5 7" key="2">
    <citation type="submission" date="2024-04" db="EMBL/GenBank/DDBJ databases">
        <title>Complete genome sequence of Nguyenibacter vanlangesis HBCM-1154, a strain capable of nitrogen fixation, IAA production, and phosphorus solubilization isolated from sugarcane soil.</title>
        <authorList>
            <person name="MY HANH P."/>
        </authorList>
    </citation>
    <scope>NUCLEOTIDE SEQUENCE [LARGE SCALE GENOMIC DNA]</scope>
    <source>
        <strain evidence="5 7">HBCM 1154</strain>
    </source>
</reference>
<keyword evidence="1 2" id="KW-0129">CBS domain</keyword>
<proteinExistence type="predicted"/>
<feature type="domain" description="CBS" evidence="3">
    <location>
        <begin position="78"/>
        <end position="133"/>
    </location>
</feature>
<evidence type="ECO:0000313" key="7">
    <source>
        <dbReference type="Proteomes" id="UP001449795"/>
    </source>
</evidence>
<dbReference type="Proteomes" id="UP001449795">
    <property type="component" value="Chromosome"/>
</dbReference>
<dbReference type="PANTHER" id="PTHR43080">
    <property type="entry name" value="CBS DOMAIN-CONTAINING PROTEIN CBSX3, MITOCHONDRIAL"/>
    <property type="match status" value="1"/>
</dbReference>
<evidence type="ECO:0000256" key="2">
    <source>
        <dbReference type="PROSITE-ProRule" id="PRU00703"/>
    </source>
</evidence>
<dbReference type="InterPro" id="IPR000644">
    <property type="entry name" value="CBS_dom"/>
</dbReference>
<dbReference type="EMBL" id="CP152276">
    <property type="protein sequence ID" value="XAE43855.1"/>
    <property type="molecule type" value="Genomic_DNA"/>
</dbReference>